<dbReference type="AlphaFoldDB" id="A0A4D7BGI7"/>
<dbReference type="Proteomes" id="UP000298781">
    <property type="component" value="Chromosome"/>
</dbReference>
<dbReference type="InterPro" id="IPR002491">
    <property type="entry name" value="ABC_transptr_periplasmic_BD"/>
</dbReference>
<keyword evidence="1" id="KW-0732">Signal</keyword>
<dbReference type="InterPro" id="IPR050902">
    <property type="entry name" value="ABC_Transporter_SBP"/>
</dbReference>
<reference evidence="3 4" key="1">
    <citation type="submission" date="2019-04" db="EMBL/GenBank/DDBJ databases">
        <title>Phreatobacter aquaticus sp. nov.</title>
        <authorList>
            <person name="Choi A."/>
        </authorList>
    </citation>
    <scope>NUCLEOTIDE SEQUENCE [LARGE SCALE GENOMIC DNA]</scope>
    <source>
        <strain evidence="3 4">KCTC 52518</strain>
    </source>
</reference>
<dbReference type="PROSITE" id="PS50983">
    <property type="entry name" value="FE_B12_PBP"/>
    <property type="match status" value="1"/>
</dbReference>
<evidence type="ECO:0000256" key="1">
    <source>
        <dbReference type="SAM" id="SignalP"/>
    </source>
</evidence>
<evidence type="ECO:0000313" key="3">
    <source>
        <dbReference type="EMBL" id="QCI68276.1"/>
    </source>
</evidence>
<accession>A0A4D7BGI7</accession>
<feature type="chain" id="PRO_5020772107" evidence="1">
    <location>
        <begin position="29"/>
        <end position="303"/>
    </location>
</feature>
<name>A0A4D7BGI7_9HYPH</name>
<dbReference type="EMBL" id="CP039690">
    <property type="protein sequence ID" value="QCI68276.1"/>
    <property type="molecule type" value="Genomic_DNA"/>
</dbReference>
<proteinExistence type="predicted"/>
<dbReference type="Pfam" id="PF01497">
    <property type="entry name" value="Peripla_BP_2"/>
    <property type="match status" value="1"/>
</dbReference>
<organism evidence="3 4">
    <name type="scientific">Phreatobacter stygius</name>
    <dbReference type="NCBI Taxonomy" id="1940610"/>
    <lineage>
        <taxon>Bacteria</taxon>
        <taxon>Pseudomonadati</taxon>
        <taxon>Pseudomonadota</taxon>
        <taxon>Alphaproteobacteria</taxon>
        <taxon>Hyphomicrobiales</taxon>
        <taxon>Phreatobacteraceae</taxon>
        <taxon>Phreatobacter</taxon>
    </lineage>
</organism>
<keyword evidence="4" id="KW-1185">Reference proteome</keyword>
<feature type="signal peptide" evidence="1">
    <location>
        <begin position="1"/>
        <end position="28"/>
    </location>
</feature>
<gene>
    <name evidence="3" type="ORF">E8M01_31055</name>
</gene>
<dbReference type="SUPFAM" id="SSF53807">
    <property type="entry name" value="Helical backbone' metal receptor"/>
    <property type="match status" value="1"/>
</dbReference>
<dbReference type="KEGG" id="pstg:E8M01_31055"/>
<evidence type="ECO:0000259" key="2">
    <source>
        <dbReference type="PROSITE" id="PS50983"/>
    </source>
</evidence>
<sequence length="303" mass="31831">MIVRLKAVAAACLGLALATAPTATPALAADHQAIVDALGRQVVLARPPARLVTIFASNTELVAAIGLAERIVGIETFTRFPPEVVGRPTVGGRLGFSVDRVVRQRPDLVVVTPARQAVNQLVDPMERLGIPIIVLTHRSIPEVMANIRLVAGATGVPERGEAVTGLLQARLDAVAARIAGRSRPRIVMITGRVATGMLLIARSGSYTADAIIAAGGSLAFDQAQMLSQVSPEAVLRADPDVVLFAGSAADMADLFARPGWSSLRALKEKRVFTVSRAEFLIPGPRVVGGIEKLAALLHPEARP</sequence>
<dbReference type="PANTHER" id="PTHR30535:SF34">
    <property type="entry name" value="MOLYBDATE-BINDING PROTEIN MOLA"/>
    <property type="match status" value="1"/>
</dbReference>
<dbReference type="PANTHER" id="PTHR30535">
    <property type="entry name" value="VITAMIN B12-BINDING PROTEIN"/>
    <property type="match status" value="1"/>
</dbReference>
<evidence type="ECO:0000313" key="4">
    <source>
        <dbReference type="Proteomes" id="UP000298781"/>
    </source>
</evidence>
<dbReference type="OrthoDB" id="9775594at2"/>
<feature type="domain" description="Fe/B12 periplasmic-binding" evidence="2">
    <location>
        <begin position="50"/>
        <end position="301"/>
    </location>
</feature>
<protein>
    <submittedName>
        <fullName evidence="3">ABC transporter substrate-binding protein</fullName>
    </submittedName>
</protein>
<dbReference type="Gene3D" id="3.40.50.1980">
    <property type="entry name" value="Nitrogenase molybdenum iron protein domain"/>
    <property type="match status" value="2"/>
</dbReference>